<evidence type="ECO:0000259" key="3">
    <source>
        <dbReference type="SMART" id="SM00382"/>
    </source>
</evidence>
<protein>
    <submittedName>
        <fullName evidence="4">Stage III sporulation protein AA</fullName>
    </submittedName>
</protein>
<dbReference type="Pfam" id="PF19568">
    <property type="entry name" value="Spore_III_AA"/>
    <property type="match status" value="1"/>
</dbReference>
<dbReference type="InterPro" id="IPR045735">
    <property type="entry name" value="Spore_III_AA_AAA+_ATPase"/>
</dbReference>
<accession>A0A8I0A532</accession>
<dbReference type="InterPro" id="IPR027417">
    <property type="entry name" value="P-loop_NTPase"/>
</dbReference>
<proteinExistence type="predicted"/>
<dbReference type="Proteomes" id="UP000662088">
    <property type="component" value="Unassembled WGS sequence"/>
</dbReference>
<dbReference type="PANTHER" id="PTHR20953">
    <property type="entry name" value="KINASE-RELATED"/>
    <property type="match status" value="1"/>
</dbReference>
<dbReference type="PANTHER" id="PTHR20953:SF3">
    <property type="entry name" value="P-LOOP CONTAINING NUCLEOSIDE TRIPHOSPHATE HYDROLASES SUPERFAMILY PROTEIN"/>
    <property type="match status" value="1"/>
</dbReference>
<name>A0A8I0A532_9CLOT</name>
<dbReference type="Gene3D" id="3.40.50.300">
    <property type="entry name" value="P-loop containing nucleotide triphosphate hydrolases"/>
    <property type="match status" value="1"/>
</dbReference>
<reference evidence="4" key="1">
    <citation type="submission" date="2020-08" db="EMBL/GenBank/DDBJ databases">
        <title>Genome public.</title>
        <authorList>
            <person name="Liu C."/>
            <person name="Sun Q."/>
        </authorList>
    </citation>
    <scope>NUCLEOTIDE SEQUENCE</scope>
    <source>
        <strain evidence="4">NSJ-42</strain>
    </source>
</reference>
<evidence type="ECO:0000313" key="4">
    <source>
        <dbReference type="EMBL" id="MBC5640183.1"/>
    </source>
</evidence>
<comment type="caution">
    <text evidence="4">The sequence shown here is derived from an EMBL/GenBank/DDBJ whole genome shotgun (WGS) entry which is preliminary data.</text>
</comment>
<sequence>MDNCIEVLQVLPKKIIEIIEGKVDTKKIQEIRIKVNKPVIINITNEELVLDYIVSKDELKYIITKISSYSLYAFEEEMKQGYITFRGGHRIGLAGQCVMENGRVKILRNISSINIRICKEIIGSSNKIMPYISNFNKVYNTLIVSPPKCGKTTILRDIAKNISNGFSRINLKGKKVAIIDERSEIAGCYNGIPQMNVGIRSDVLDNCLKTNGIIMAIRSLSPEVIICDEIGTMNEVEALSMAFNSGVNMILTVHGIDLDDVSRRKSLKELINDNILERIVVLSSKNGPGTLEKVYKIQEGGQIKCLDI</sequence>
<organism evidence="4 5">
    <name type="scientific">Clostridium lentum</name>
    <dbReference type="NCBI Taxonomy" id="2763037"/>
    <lineage>
        <taxon>Bacteria</taxon>
        <taxon>Bacillati</taxon>
        <taxon>Bacillota</taxon>
        <taxon>Clostridia</taxon>
        <taxon>Eubacteriales</taxon>
        <taxon>Clostridiaceae</taxon>
        <taxon>Clostridium</taxon>
    </lineage>
</organism>
<dbReference type="EMBL" id="JACOOQ010000010">
    <property type="protein sequence ID" value="MBC5640183.1"/>
    <property type="molecule type" value="Genomic_DNA"/>
</dbReference>
<keyword evidence="1" id="KW-0547">Nucleotide-binding</keyword>
<dbReference type="AlphaFoldDB" id="A0A8I0A532"/>
<evidence type="ECO:0000256" key="1">
    <source>
        <dbReference type="ARBA" id="ARBA00022741"/>
    </source>
</evidence>
<evidence type="ECO:0000256" key="2">
    <source>
        <dbReference type="ARBA" id="ARBA00022840"/>
    </source>
</evidence>
<dbReference type="InterPro" id="IPR003593">
    <property type="entry name" value="AAA+_ATPase"/>
</dbReference>
<keyword evidence="5" id="KW-1185">Reference proteome</keyword>
<dbReference type="GO" id="GO:0005524">
    <property type="term" value="F:ATP binding"/>
    <property type="evidence" value="ECO:0007669"/>
    <property type="project" value="UniProtKB-KW"/>
</dbReference>
<dbReference type="NCBIfam" id="TIGR02858">
    <property type="entry name" value="spore_III_AA"/>
    <property type="match status" value="1"/>
</dbReference>
<dbReference type="RefSeq" id="WP_022212616.1">
    <property type="nucleotide sequence ID" value="NZ_JACOOQ010000010.1"/>
</dbReference>
<dbReference type="SMART" id="SM00382">
    <property type="entry name" value="AAA"/>
    <property type="match status" value="1"/>
</dbReference>
<gene>
    <name evidence="4" type="primary">spoIIIAA</name>
    <name evidence="4" type="ORF">H8R92_07010</name>
</gene>
<keyword evidence="2" id="KW-0067">ATP-binding</keyword>
<dbReference type="SUPFAM" id="SSF52540">
    <property type="entry name" value="P-loop containing nucleoside triphosphate hydrolases"/>
    <property type="match status" value="1"/>
</dbReference>
<evidence type="ECO:0000313" key="5">
    <source>
        <dbReference type="Proteomes" id="UP000662088"/>
    </source>
</evidence>
<feature type="domain" description="AAA+ ATPase" evidence="3">
    <location>
        <begin position="137"/>
        <end position="276"/>
    </location>
</feature>
<dbReference type="InterPro" id="IPR014217">
    <property type="entry name" value="Spore_III_AA"/>
</dbReference>